<dbReference type="OrthoDB" id="9792660at2"/>
<organism evidence="5 6">
    <name type="scientific">Dyadobacter jiangsuensis</name>
    <dbReference type="NCBI Taxonomy" id="1591085"/>
    <lineage>
        <taxon>Bacteria</taxon>
        <taxon>Pseudomonadati</taxon>
        <taxon>Bacteroidota</taxon>
        <taxon>Cytophagia</taxon>
        <taxon>Cytophagales</taxon>
        <taxon>Spirosomataceae</taxon>
        <taxon>Dyadobacter</taxon>
    </lineage>
</organism>
<evidence type="ECO:0000256" key="2">
    <source>
        <dbReference type="ARBA" id="ARBA00023136"/>
    </source>
</evidence>
<keyword evidence="6" id="KW-1185">Reference proteome</keyword>
<reference evidence="5 6" key="1">
    <citation type="submission" date="2018-03" db="EMBL/GenBank/DDBJ databases">
        <title>Genomic Encyclopedia of Archaeal and Bacterial Type Strains, Phase II (KMG-II): from individual species to whole genera.</title>
        <authorList>
            <person name="Goeker M."/>
        </authorList>
    </citation>
    <scope>NUCLEOTIDE SEQUENCE [LARGE SCALE GENOMIC DNA]</scope>
    <source>
        <strain evidence="5 6">DSM 29057</strain>
    </source>
</reference>
<dbReference type="GO" id="GO:0007005">
    <property type="term" value="P:mitochondrion organization"/>
    <property type="evidence" value="ECO:0007669"/>
    <property type="project" value="TreeGrafter"/>
</dbReference>
<dbReference type="GO" id="GO:0008233">
    <property type="term" value="F:peptidase activity"/>
    <property type="evidence" value="ECO:0007669"/>
    <property type="project" value="UniProtKB-KW"/>
</dbReference>
<dbReference type="Pfam" id="PF01145">
    <property type="entry name" value="Band_7"/>
    <property type="match status" value="1"/>
</dbReference>
<evidence type="ECO:0000256" key="3">
    <source>
        <dbReference type="SAM" id="Coils"/>
    </source>
</evidence>
<keyword evidence="2" id="KW-0472">Membrane</keyword>
<dbReference type="EMBL" id="PYAS01000016">
    <property type="protein sequence ID" value="PSL23636.1"/>
    <property type="molecule type" value="Genomic_DNA"/>
</dbReference>
<evidence type="ECO:0000313" key="6">
    <source>
        <dbReference type="Proteomes" id="UP000241964"/>
    </source>
</evidence>
<comment type="subcellular location">
    <subcellularLocation>
        <location evidence="1">Membrane</location>
        <topology evidence="1">Single-pass membrane protein</topology>
    </subcellularLocation>
</comment>
<dbReference type="InterPro" id="IPR001107">
    <property type="entry name" value="Band_7"/>
</dbReference>
<dbReference type="PRINTS" id="PR00679">
    <property type="entry name" value="PROHIBITIN"/>
</dbReference>
<evidence type="ECO:0000313" key="5">
    <source>
        <dbReference type="EMBL" id="PSL23636.1"/>
    </source>
</evidence>
<dbReference type="Gene3D" id="3.30.479.30">
    <property type="entry name" value="Band 7 domain"/>
    <property type="match status" value="1"/>
</dbReference>
<proteinExistence type="predicted"/>
<dbReference type="Proteomes" id="UP000241964">
    <property type="component" value="Unassembled WGS sequence"/>
</dbReference>
<sequence length="301" mass="33340">MFILVLGILLLLAGVFVSNAGYHIARYARTLKIAGGAIALLGLISAGVRQIDAGTIGVQSLFGKVNPQVLENGLNFVNPLAEVAIFDTKTQNYTMSAVTSEGEVKGDDAIRVLSADGLEVVIDLTVLYKIMPDKAPNIYKGIGTDYKDKIVRPVTRTRIRDNAVYYDAVALYSKRRDEFQNRIYQSIDKDFKGRGLVLEQLLIRNITLPESVKKTIESKINAEQEAQKMEFVLQKEKQEAERKRVEAKGIADYQTIISLSLTDKQLQYENIKAQKELAASPNAKIIIIPAKGNVPLLLTDK</sequence>
<dbReference type="InterPro" id="IPR000163">
    <property type="entry name" value="Prohibitin"/>
</dbReference>
<dbReference type="CDD" id="cd03401">
    <property type="entry name" value="SPFH_prohibitin"/>
    <property type="match status" value="1"/>
</dbReference>
<dbReference type="GO" id="GO:0016020">
    <property type="term" value="C:membrane"/>
    <property type="evidence" value="ECO:0007669"/>
    <property type="project" value="UniProtKB-SubCell"/>
</dbReference>
<dbReference type="SUPFAM" id="SSF117892">
    <property type="entry name" value="Band 7/SPFH domain"/>
    <property type="match status" value="1"/>
</dbReference>
<dbReference type="PANTHER" id="PTHR23222">
    <property type="entry name" value="PROHIBITIN"/>
    <property type="match status" value="1"/>
</dbReference>
<dbReference type="SMART" id="SM00244">
    <property type="entry name" value="PHB"/>
    <property type="match status" value="1"/>
</dbReference>
<dbReference type="GO" id="GO:0006508">
    <property type="term" value="P:proteolysis"/>
    <property type="evidence" value="ECO:0007669"/>
    <property type="project" value="UniProtKB-KW"/>
</dbReference>
<evidence type="ECO:0000256" key="1">
    <source>
        <dbReference type="ARBA" id="ARBA00004167"/>
    </source>
</evidence>
<dbReference type="InterPro" id="IPR036013">
    <property type="entry name" value="Band_7/SPFH_dom_sf"/>
</dbReference>
<comment type="caution">
    <text evidence="5">The sequence shown here is derived from an EMBL/GenBank/DDBJ whole genome shotgun (WGS) entry which is preliminary data.</text>
</comment>
<feature type="coiled-coil region" evidence="3">
    <location>
        <begin position="219"/>
        <end position="248"/>
    </location>
</feature>
<evidence type="ECO:0000259" key="4">
    <source>
        <dbReference type="SMART" id="SM00244"/>
    </source>
</evidence>
<gene>
    <name evidence="5" type="ORF">CLV60_116193</name>
</gene>
<name>A0A2P8FPH7_9BACT</name>
<feature type="domain" description="Band 7" evidence="4">
    <location>
        <begin position="46"/>
        <end position="220"/>
    </location>
</feature>
<dbReference type="AlphaFoldDB" id="A0A2P8FPH7"/>
<keyword evidence="5" id="KW-0378">Hydrolase</keyword>
<protein>
    <submittedName>
        <fullName evidence="5">Regulator of protease activity HflC (Stomatin/prohibitin superfamily)</fullName>
    </submittedName>
</protein>
<accession>A0A2P8FPH7</accession>
<keyword evidence="3" id="KW-0175">Coiled coil</keyword>
<dbReference type="RefSeq" id="WP_106598747.1">
    <property type="nucleotide sequence ID" value="NZ_PYAS01000016.1"/>
</dbReference>
<keyword evidence="5" id="KW-0645">Protease</keyword>
<dbReference type="PANTHER" id="PTHR23222:SF1">
    <property type="entry name" value="PROHIBITIN-2"/>
    <property type="match status" value="1"/>
</dbReference>